<evidence type="ECO:0000313" key="1">
    <source>
        <dbReference type="EMBL" id="KAK3951428.1"/>
    </source>
</evidence>
<reference evidence="1" key="1">
    <citation type="journal article" date="2023" name="Mol. Phylogenet. Evol.">
        <title>Genome-scale phylogeny and comparative genomics of the fungal order Sordariales.</title>
        <authorList>
            <person name="Hensen N."/>
            <person name="Bonometti L."/>
            <person name="Westerberg I."/>
            <person name="Brannstrom I.O."/>
            <person name="Guillou S."/>
            <person name="Cros-Aarteil S."/>
            <person name="Calhoun S."/>
            <person name="Haridas S."/>
            <person name="Kuo A."/>
            <person name="Mondo S."/>
            <person name="Pangilinan J."/>
            <person name="Riley R."/>
            <person name="LaButti K."/>
            <person name="Andreopoulos B."/>
            <person name="Lipzen A."/>
            <person name="Chen C."/>
            <person name="Yan M."/>
            <person name="Daum C."/>
            <person name="Ng V."/>
            <person name="Clum A."/>
            <person name="Steindorff A."/>
            <person name="Ohm R.A."/>
            <person name="Martin F."/>
            <person name="Silar P."/>
            <person name="Natvig D.O."/>
            <person name="Lalanne C."/>
            <person name="Gautier V."/>
            <person name="Ament-Velasquez S.L."/>
            <person name="Kruys A."/>
            <person name="Hutchinson M.I."/>
            <person name="Powell A.J."/>
            <person name="Barry K."/>
            <person name="Miller A.N."/>
            <person name="Grigoriev I.V."/>
            <person name="Debuchy R."/>
            <person name="Gladieux P."/>
            <person name="Hiltunen Thoren M."/>
            <person name="Johannesson H."/>
        </authorList>
    </citation>
    <scope>NUCLEOTIDE SEQUENCE</scope>
    <source>
        <strain evidence="1">CBS 626.80</strain>
    </source>
</reference>
<organism evidence="1 2">
    <name type="scientific">Pseudoneurospora amorphoporcata</name>
    <dbReference type="NCBI Taxonomy" id="241081"/>
    <lineage>
        <taxon>Eukaryota</taxon>
        <taxon>Fungi</taxon>
        <taxon>Dikarya</taxon>
        <taxon>Ascomycota</taxon>
        <taxon>Pezizomycotina</taxon>
        <taxon>Sordariomycetes</taxon>
        <taxon>Sordariomycetidae</taxon>
        <taxon>Sordariales</taxon>
        <taxon>Sordariaceae</taxon>
        <taxon>Pseudoneurospora</taxon>
    </lineage>
</organism>
<sequence>MVYVLSLTKRFLRAAIRSLRIALAILSFAFSAMTFDFNEPEEDSTSRQVAETVFQAFVNMDSETFHTHDPDSDSNIDFVVCLGHYLLVFVT</sequence>
<comment type="caution">
    <text evidence="1">The sequence shown here is derived from an EMBL/GenBank/DDBJ whole genome shotgun (WGS) entry which is preliminary data.</text>
</comment>
<evidence type="ECO:0000313" key="2">
    <source>
        <dbReference type="Proteomes" id="UP001303222"/>
    </source>
</evidence>
<dbReference type="Proteomes" id="UP001303222">
    <property type="component" value="Unassembled WGS sequence"/>
</dbReference>
<accession>A0AAN6NWI9</accession>
<reference evidence="1" key="2">
    <citation type="submission" date="2023-06" db="EMBL/GenBank/DDBJ databases">
        <authorList>
            <consortium name="Lawrence Berkeley National Laboratory"/>
            <person name="Mondo S.J."/>
            <person name="Hensen N."/>
            <person name="Bonometti L."/>
            <person name="Westerberg I."/>
            <person name="Brannstrom I.O."/>
            <person name="Guillou S."/>
            <person name="Cros-Aarteil S."/>
            <person name="Calhoun S."/>
            <person name="Haridas S."/>
            <person name="Kuo A."/>
            <person name="Pangilinan J."/>
            <person name="Riley R."/>
            <person name="Labutti K."/>
            <person name="Andreopoulos B."/>
            <person name="Lipzen A."/>
            <person name="Chen C."/>
            <person name="Yanf M."/>
            <person name="Daum C."/>
            <person name="Ng V."/>
            <person name="Clum A."/>
            <person name="Steindorff A."/>
            <person name="Ohm R."/>
            <person name="Martin F."/>
            <person name="Silar P."/>
            <person name="Natvig D."/>
            <person name="Lalanne C."/>
            <person name="Gautier V."/>
            <person name="Ament-Velasquez S.L."/>
            <person name="Kruys A."/>
            <person name="Hutchinson M.I."/>
            <person name="Powell A.J."/>
            <person name="Barry K."/>
            <person name="Miller A.N."/>
            <person name="Grigoriev I.V."/>
            <person name="Debuchy R."/>
            <person name="Gladieux P."/>
            <person name="Thoren M.H."/>
            <person name="Johannesson H."/>
        </authorList>
    </citation>
    <scope>NUCLEOTIDE SEQUENCE</scope>
    <source>
        <strain evidence="1">CBS 626.80</strain>
    </source>
</reference>
<dbReference type="EMBL" id="MU859148">
    <property type="protein sequence ID" value="KAK3951428.1"/>
    <property type="molecule type" value="Genomic_DNA"/>
</dbReference>
<gene>
    <name evidence="1" type="ORF">QBC32DRAFT_314918</name>
</gene>
<protein>
    <submittedName>
        <fullName evidence="1">Uncharacterized protein</fullName>
    </submittedName>
</protein>
<dbReference type="AlphaFoldDB" id="A0AAN6NWI9"/>
<keyword evidence="2" id="KW-1185">Reference proteome</keyword>
<proteinExistence type="predicted"/>
<name>A0AAN6NWI9_9PEZI</name>